<feature type="non-terminal residue" evidence="2">
    <location>
        <position position="1"/>
    </location>
</feature>
<reference evidence="2" key="1">
    <citation type="submission" date="2023-03" db="EMBL/GenBank/DDBJ databases">
        <title>Massive genome expansion in bonnet fungi (Mycena s.s.) driven by repeated elements and novel gene families across ecological guilds.</title>
        <authorList>
            <consortium name="Lawrence Berkeley National Laboratory"/>
            <person name="Harder C.B."/>
            <person name="Miyauchi S."/>
            <person name="Viragh M."/>
            <person name="Kuo A."/>
            <person name="Thoen E."/>
            <person name="Andreopoulos B."/>
            <person name="Lu D."/>
            <person name="Skrede I."/>
            <person name="Drula E."/>
            <person name="Henrissat B."/>
            <person name="Morin E."/>
            <person name="Kohler A."/>
            <person name="Barry K."/>
            <person name="LaButti K."/>
            <person name="Morin E."/>
            <person name="Salamov A."/>
            <person name="Lipzen A."/>
            <person name="Mereny Z."/>
            <person name="Hegedus B."/>
            <person name="Baldrian P."/>
            <person name="Stursova M."/>
            <person name="Weitz H."/>
            <person name="Taylor A."/>
            <person name="Grigoriev I.V."/>
            <person name="Nagy L.G."/>
            <person name="Martin F."/>
            <person name="Kauserud H."/>
        </authorList>
    </citation>
    <scope>NUCLEOTIDE SEQUENCE</scope>
    <source>
        <strain evidence="2">9144</strain>
    </source>
</reference>
<evidence type="ECO:0000313" key="3">
    <source>
        <dbReference type="Proteomes" id="UP001219525"/>
    </source>
</evidence>
<accession>A0AAD6YAF0</accession>
<gene>
    <name evidence="2" type="ORF">GGX14DRAFT_697592</name>
</gene>
<name>A0AAD6YAF0_9AGAR</name>
<protein>
    <submittedName>
        <fullName evidence="2">Uncharacterized protein</fullName>
    </submittedName>
</protein>
<dbReference type="AlphaFoldDB" id="A0AAD6YAF0"/>
<organism evidence="2 3">
    <name type="scientific">Mycena pura</name>
    <dbReference type="NCBI Taxonomy" id="153505"/>
    <lineage>
        <taxon>Eukaryota</taxon>
        <taxon>Fungi</taxon>
        <taxon>Dikarya</taxon>
        <taxon>Basidiomycota</taxon>
        <taxon>Agaricomycotina</taxon>
        <taxon>Agaricomycetes</taxon>
        <taxon>Agaricomycetidae</taxon>
        <taxon>Agaricales</taxon>
        <taxon>Marasmiineae</taxon>
        <taxon>Mycenaceae</taxon>
        <taxon>Mycena</taxon>
    </lineage>
</organism>
<evidence type="ECO:0000313" key="2">
    <source>
        <dbReference type="EMBL" id="KAJ7210094.1"/>
    </source>
</evidence>
<keyword evidence="3" id="KW-1185">Reference proteome</keyword>
<feature type="region of interest" description="Disordered" evidence="1">
    <location>
        <begin position="105"/>
        <end position="134"/>
    </location>
</feature>
<dbReference type="Proteomes" id="UP001219525">
    <property type="component" value="Unassembled WGS sequence"/>
</dbReference>
<evidence type="ECO:0000256" key="1">
    <source>
        <dbReference type="SAM" id="MobiDB-lite"/>
    </source>
</evidence>
<sequence>VFLFPTIYASPIRSFRRLTPSIDPASPRDPCDNFCTPIADVDPVDPNSHICTNSVILQFAQCDDCEGSLSLLSNTDNYGELQDDVDSFVDSCNIAGFKVKNVTVKGSSDLPPGSQSADSAAATHAEEAPGHSRL</sequence>
<feature type="compositionally biased region" description="Basic and acidic residues" evidence="1">
    <location>
        <begin position="124"/>
        <end position="134"/>
    </location>
</feature>
<dbReference type="EMBL" id="JARJCW010000029">
    <property type="protein sequence ID" value="KAJ7210094.1"/>
    <property type="molecule type" value="Genomic_DNA"/>
</dbReference>
<comment type="caution">
    <text evidence="2">The sequence shown here is derived from an EMBL/GenBank/DDBJ whole genome shotgun (WGS) entry which is preliminary data.</text>
</comment>
<proteinExistence type="predicted"/>